<keyword evidence="1" id="KW-0812">Transmembrane</keyword>
<dbReference type="AlphaFoldDB" id="A0A1I4A8T9"/>
<dbReference type="Proteomes" id="UP000198851">
    <property type="component" value="Unassembled WGS sequence"/>
</dbReference>
<gene>
    <name evidence="2" type="ORF">SAMN04488036_101214</name>
</gene>
<dbReference type="RefSeq" id="WP_170846641.1">
    <property type="nucleotide sequence ID" value="NZ_FOSZ01000001.1"/>
</dbReference>
<protein>
    <submittedName>
        <fullName evidence="2">Uncharacterized protein</fullName>
    </submittedName>
</protein>
<keyword evidence="3" id="KW-1185">Reference proteome</keyword>
<dbReference type="EMBL" id="FOSZ01000001">
    <property type="protein sequence ID" value="SFK52507.1"/>
    <property type="molecule type" value="Genomic_DNA"/>
</dbReference>
<organism evidence="2 3">
    <name type="scientific">Shimia haliotis</name>
    <dbReference type="NCBI Taxonomy" id="1280847"/>
    <lineage>
        <taxon>Bacteria</taxon>
        <taxon>Pseudomonadati</taxon>
        <taxon>Pseudomonadota</taxon>
        <taxon>Alphaproteobacteria</taxon>
        <taxon>Rhodobacterales</taxon>
        <taxon>Roseobacteraceae</taxon>
    </lineage>
</organism>
<evidence type="ECO:0000313" key="2">
    <source>
        <dbReference type="EMBL" id="SFK52507.1"/>
    </source>
</evidence>
<sequence>MESILNLFWGLIDALPPLLTASIMMFGISAFAALILLFFVGAIALRKQ</sequence>
<accession>A0A1I4A8T9</accession>
<dbReference type="STRING" id="1280847.SAMN04488036_101214"/>
<reference evidence="3" key="1">
    <citation type="submission" date="2016-10" db="EMBL/GenBank/DDBJ databases">
        <authorList>
            <person name="Varghese N."/>
            <person name="Submissions S."/>
        </authorList>
    </citation>
    <scope>NUCLEOTIDE SEQUENCE [LARGE SCALE GENOMIC DNA]</scope>
    <source>
        <strain evidence="3">DSM 28453</strain>
    </source>
</reference>
<feature type="transmembrane region" description="Helical" evidence="1">
    <location>
        <begin position="20"/>
        <end position="45"/>
    </location>
</feature>
<evidence type="ECO:0000256" key="1">
    <source>
        <dbReference type="SAM" id="Phobius"/>
    </source>
</evidence>
<evidence type="ECO:0000313" key="3">
    <source>
        <dbReference type="Proteomes" id="UP000198851"/>
    </source>
</evidence>
<name>A0A1I4A8T9_9RHOB</name>
<proteinExistence type="predicted"/>
<keyword evidence="1" id="KW-0472">Membrane</keyword>
<keyword evidence="1" id="KW-1133">Transmembrane helix</keyword>